<reference evidence="3 4" key="1">
    <citation type="submission" date="2018-01" db="EMBL/GenBank/DDBJ databases">
        <title>Genomic Encyclopedia of Type Strains, Phase III (KMG-III): the genomes of soil and plant-associated and newly described type strains.</title>
        <authorList>
            <person name="Whitman W."/>
        </authorList>
    </citation>
    <scope>NUCLEOTIDE SEQUENCE [LARGE SCALE GENOMIC DNA]</scope>
    <source>
        <strain evidence="3 4">JCM 18070</strain>
    </source>
</reference>
<dbReference type="SMART" id="SM00490">
    <property type="entry name" value="HELICc"/>
    <property type="match status" value="1"/>
</dbReference>
<dbReference type="CDD" id="cd18785">
    <property type="entry name" value="SF2_C"/>
    <property type="match status" value="1"/>
</dbReference>
<keyword evidence="3" id="KW-0547">Nucleotide-binding</keyword>
<name>A0A2S4MN73_9BURK</name>
<keyword evidence="3" id="KW-0067">ATP-binding</keyword>
<dbReference type="OrthoDB" id="713315at2"/>
<proteinExistence type="predicted"/>
<dbReference type="EMBL" id="PQGA01000001">
    <property type="protein sequence ID" value="POR56196.1"/>
    <property type="molecule type" value="Genomic_DNA"/>
</dbReference>
<dbReference type="RefSeq" id="WP_103702342.1">
    <property type="nucleotide sequence ID" value="NZ_PQGA01000001.1"/>
</dbReference>
<gene>
    <name evidence="3" type="ORF">B0G62_101593</name>
</gene>
<evidence type="ECO:0000313" key="3">
    <source>
        <dbReference type="EMBL" id="POR56196.1"/>
    </source>
</evidence>
<dbReference type="Proteomes" id="UP000237381">
    <property type="component" value="Unassembled WGS sequence"/>
</dbReference>
<evidence type="ECO:0000313" key="4">
    <source>
        <dbReference type="Proteomes" id="UP000237381"/>
    </source>
</evidence>
<sequence>MAEMTASEAQTRFVRWLSDKMTAAGRGDDETTLDVEPSGKFWLGRLQSVSAMASSNLGDRAERLEPCAQGIKLRPADDGPWQFSITGSVKIWMHDKSTRTWGKTEIASVTLAISVDRSQNGLRIGREEWSSELARVTGRAGLEAFFEIEIETSPDERTVLAVTLVNDSPKDAPPFRDTRFYECTLELEGIATEPFVLEALEDSFRYDRRIPAYGINCGVRQEGGRFVCEDEVAVDKQRPDFWNVSATPPDCSFLALAKDPILPAVTLLERLSDWGEGEWSPAALEMRQSAEGWDARMREKANAGAKEFENECLRIQRGIELLRNDATLARAFRLMNRAMHLSANGKYSAWRPFQFGFLLANLASIVDVANEVDIADLVWFATGGGKTETYLGLLVTAALHDRLTGKVDGVTAWSRFPLRMLSLQQTQRFADAMAAAELVRREEKIGGTPFAMGFFVGEGATPNRIEPDPKPGKPDPDDDNMPGRYQVLERCPFCHERTLTMAFSRRAWRLYHHCTNEACTWPEEALPIYVVDEEIYRFLPTVVVGTLDKAASISFQAAMRGLVGAPFGICSKPGHGYTYAVRSTRKNGCLVPGCQAAPSGLPMEPARYPPSFRLQDELHLLRDSLGAVDSHYEALYDALQITLANRKPKILASSATLTGYEKQVDVLYRRVARVFPVPPPRAGAGFWTAESTELMRRFIAIAPRGVTVEYTVDRLLTELQKCVRRLADDPKQACFDAGVDPSHARMLLDLYGTDVVYGNTLRDLEAVARSIPTQLQASGQVHTASLTGGTDFAEVRQTLERLQAPEDNFDDRLHVLTASSMMSHGVDIDRLNVMVMLGLPLATAEFIQATARVGRRYPALVFVVHKMGRERDAGIFRSFRQFVQQGDRFVEPIPVTRRSRRVLERTLPGLVAARLLAIEEPRLPDPLTTAAAFKRRFDAGEYDPEQEFESLVQLLGLDSGLDAPMRSDIREWVDELRRNLESLPSNATWVSDVFPSEDGPMLSLRDVEKTVPIIGRRV</sequence>
<keyword evidence="3" id="KW-0347">Helicase</keyword>
<keyword evidence="4" id="KW-1185">Reference proteome</keyword>
<dbReference type="InterPro" id="IPR027417">
    <property type="entry name" value="P-loop_NTPase"/>
</dbReference>
<organism evidence="3 4">
    <name type="scientific">Paraburkholderia eburnea</name>
    <dbReference type="NCBI Taxonomy" id="1189126"/>
    <lineage>
        <taxon>Bacteria</taxon>
        <taxon>Pseudomonadati</taxon>
        <taxon>Pseudomonadota</taxon>
        <taxon>Betaproteobacteria</taxon>
        <taxon>Burkholderiales</taxon>
        <taxon>Burkholderiaceae</taxon>
        <taxon>Paraburkholderia</taxon>
    </lineage>
</organism>
<dbReference type="Pfam" id="PF00271">
    <property type="entry name" value="Helicase_C"/>
    <property type="match status" value="1"/>
</dbReference>
<dbReference type="GO" id="GO:0004386">
    <property type="term" value="F:helicase activity"/>
    <property type="evidence" value="ECO:0007669"/>
    <property type="project" value="UniProtKB-KW"/>
</dbReference>
<dbReference type="PROSITE" id="PS51194">
    <property type="entry name" value="HELICASE_CTER"/>
    <property type="match status" value="1"/>
</dbReference>
<dbReference type="InterPro" id="IPR001650">
    <property type="entry name" value="Helicase_C-like"/>
</dbReference>
<dbReference type="AlphaFoldDB" id="A0A2S4MN73"/>
<keyword evidence="3" id="KW-0378">Hydrolase</keyword>
<comment type="caution">
    <text evidence="3">The sequence shown here is derived from an EMBL/GenBank/DDBJ whole genome shotgun (WGS) entry which is preliminary data.</text>
</comment>
<evidence type="ECO:0000259" key="2">
    <source>
        <dbReference type="PROSITE" id="PS51194"/>
    </source>
</evidence>
<dbReference type="SUPFAM" id="SSF52540">
    <property type="entry name" value="P-loop containing nucleoside triphosphate hydrolases"/>
    <property type="match status" value="1"/>
</dbReference>
<feature type="compositionally biased region" description="Basic and acidic residues" evidence="1">
    <location>
        <begin position="465"/>
        <end position="475"/>
    </location>
</feature>
<accession>A0A2S4MN73</accession>
<evidence type="ECO:0000256" key="1">
    <source>
        <dbReference type="SAM" id="MobiDB-lite"/>
    </source>
</evidence>
<feature type="domain" description="Helicase C-terminal" evidence="2">
    <location>
        <begin position="746"/>
        <end position="901"/>
    </location>
</feature>
<protein>
    <submittedName>
        <fullName evidence="3">Helicase-like protein</fullName>
    </submittedName>
</protein>
<dbReference type="Gene3D" id="3.40.50.300">
    <property type="entry name" value="P-loop containing nucleotide triphosphate hydrolases"/>
    <property type="match status" value="1"/>
</dbReference>
<feature type="region of interest" description="Disordered" evidence="1">
    <location>
        <begin position="461"/>
        <end position="481"/>
    </location>
</feature>